<dbReference type="RefSeq" id="WP_119351984.1">
    <property type="nucleotide sequence ID" value="NZ_JBFHKJ010000303.1"/>
</dbReference>
<dbReference type="InterPro" id="IPR009794">
    <property type="entry name" value="ASRT"/>
</dbReference>
<keyword evidence="2" id="KW-1185">Reference proteome</keyword>
<dbReference type="InterPro" id="IPR036698">
    <property type="entry name" value="TM1070-like_sf"/>
</dbReference>
<dbReference type="EMBL" id="QWET01000026">
    <property type="protein sequence ID" value="RIH63100.1"/>
    <property type="molecule type" value="Genomic_DNA"/>
</dbReference>
<reference evidence="1 2" key="1">
    <citation type="journal article" date="2015" name="Int. J. Syst. Evol. Microbiol.">
        <title>Mariniphaga sediminis sp. nov., isolated from coastal sediment.</title>
        <authorList>
            <person name="Wang F.Q."/>
            <person name="Shen Q.Y."/>
            <person name="Chen G.J."/>
            <person name="Du Z.J."/>
        </authorList>
    </citation>
    <scope>NUCLEOTIDE SEQUENCE [LARGE SCALE GENOMIC DNA]</scope>
    <source>
        <strain evidence="1 2">SY21</strain>
    </source>
</reference>
<accession>A0A399CYF6</accession>
<name>A0A399CYF6_9BACT</name>
<evidence type="ECO:0008006" key="3">
    <source>
        <dbReference type="Google" id="ProtNLM"/>
    </source>
</evidence>
<evidence type="ECO:0000313" key="1">
    <source>
        <dbReference type="EMBL" id="RIH63100.1"/>
    </source>
</evidence>
<protein>
    <recommendedName>
        <fullName evidence="3">Sensory rhodopsin transducer</fullName>
    </recommendedName>
</protein>
<evidence type="ECO:0000313" key="2">
    <source>
        <dbReference type="Proteomes" id="UP000266441"/>
    </source>
</evidence>
<dbReference type="SUPFAM" id="SSF89232">
    <property type="entry name" value="Hypothetical protein TM1070"/>
    <property type="match status" value="1"/>
</dbReference>
<dbReference type="AlphaFoldDB" id="A0A399CYF6"/>
<sequence length="129" mass="14748">MSRINIKRGATVWYFPDGYLPQKVNSGKMEGHEALVLLNTHETIAHVFVDFYFEDKPPVKGIEIHVHPERVLCIRLDHPEEIGGVVIPPLCQYSIRVRSDVTIIAQLGRLDTTQTNMAYYTTMGFFENT</sequence>
<proteinExistence type="predicted"/>
<comment type="caution">
    <text evidence="1">The sequence shown here is derived from an EMBL/GenBank/DDBJ whole genome shotgun (WGS) entry which is preliminary data.</text>
</comment>
<dbReference type="Proteomes" id="UP000266441">
    <property type="component" value="Unassembled WGS sequence"/>
</dbReference>
<dbReference type="Gene3D" id="2.60.290.11">
    <property type="entry name" value="TM1070-like"/>
    <property type="match status" value="1"/>
</dbReference>
<dbReference type="Pfam" id="PF07100">
    <property type="entry name" value="ASRT"/>
    <property type="match status" value="1"/>
</dbReference>
<dbReference type="OrthoDB" id="26600at2"/>
<organism evidence="1 2">
    <name type="scientific">Mariniphaga sediminis</name>
    <dbReference type="NCBI Taxonomy" id="1628158"/>
    <lineage>
        <taxon>Bacteria</taxon>
        <taxon>Pseudomonadati</taxon>
        <taxon>Bacteroidota</taxon>
        <taxon>Bacteroidia</taxon>
        <taxon>Marinilabiliales</taxon>
        <taxon>Prolixibacteraceae</taxon>
        <taxon>Mariniphaga</taxon>
    </lineage>
</organism>
<gene>
    <name evidence="1" type="ORF">D1164_21575</name>
</gene>